<evidence type="ECO:0000313" key="3">
    <source>
        <dbReference type="RefSeq" id="XP_019091558.1"/>
    </source>
</evidence>
<dbReference type="GeneID" id="109128872"/>
<protein>
    <submittedName>
        <fullName evidence="3">Uncharacterized protein LOC109128872</fullName>
    </submittedName>
</protein>
<reference evidence="2" key="1">
    <citation type="journal article" date="2014" name="Nat. Commun.">
        <title>The emerging biofuel crop Camelina sativa retains a highly undifferentiated hexaploid genome structure.</title>
        <authorList>
            <person name="Kagale S."/>
            <person name="Koh C."/>
            <person name="Nixon J."/>
            <person name="Bollina V."/>
            <person name="Clarke W.E."/>
            <person name="Tuteja R."/>
            <person name="Spillane C."/>
            <person name="Robinson S.J."/>
            <person name="Links M.G."/>
            <person name="Clarke C."/>
            <person name="Higgins E.E."/>
            <person name="Huebert T."/>
            <person name="Sharpe A.G."/>
            <person name="Parkin I.A."/>
        </authorList>
    </citation>
    <scope>NUCLEOTIDE SEQUENCE [LARGE SCALE GENOMIC DNA]</scope>
    <source>
        <strain evidence="2">cv. DH55</strain>
    </source>
</reference>
<gene>
    <name evidence="3" type="primary">LOC109128872</name>
</gene>
<proteinExistence type="predicted"/>
<reference evidence="3" key="2">
    <citation type="submission" date="2025-08" db="UniProtKB">
        <authorList>
            <consortium name="RefSeq"/>
        </authorList>
    </citation>
    <scope>IDENTIFICATION</scope>
    <source>
        <tissue evidence="3">Leaf</tissue>
    </source>
</reference>
<accession>A0ABM1QXS0</accession>
<evidence type="ECO:0000256" key="1">
    <source>
        <dbReference type="SAM" id="MobiDB-lite"/>
    </source>
</evidence>
<sequence length="47" mass="5331">MKQTMTETPYVTLPPPMVYMVITKDDDSPQTVHQTESKGSDGFVRGW</sequence>
<dbReference type="Proteomes" id="UP000694864">
    <property type="component" value="Chromosome 14"/>
</dbReference>
<feature type="region of interest" description="Disordered" evidence="1">
    <location>
        <begin position="25"/>
        <end position="47"/>
    </location>
</feature>
<organism evidence="2 3">
    <name type="scientific">Camelina sativa</name>
    <name type="common">False flax</name>
    <name type="synonym">Myagrum sativum</name>
    <dbReference type="NCBI Taxonomy" id="90675"/>
    <lineage>
        <taxon>Eukaryota</taxon>
        <taxon>Viridiplantae</taxon>
        <taxon>Streptophyta</taxon>
        <taxon>Embryophyta</taxon>
        <taxon>Tracheophyta</taxon>
        <taxon>Spermatophyta</taxon>
        <taxon>Magnoliopsida</taxon>
        <taxon>eudicotyledons</taxon>
        <taxon>Gunneridae</taxon>
        <taxon>Pentapetalae</taxon>
        <taxon>rosids</taxon>
        <taxon>malvids</taxon>
        <taxon>Brassicales</taxon>
        <taxon>Brassicaceae</taxon>
        <taxon>Camelineae</taxon>
        <taxon>Camelina</taxon>
    </lineage>
</organism>
<evidence type="ECO:0000313" key="2">
    <source>
        <dbReference type="Proteomes" id="UP000694864"/>
    </source>
</evidence>
<dbReference type="RefSeq" id="XP_019091558.1">
    <property type="nucleotide sequence ID" value="XM_019236013.1"/>
</dbReference>
<name>A0ABM1QXS0_CAMSA</name>
<keyword evidence="2" id="KW-1185">Reference proteome</keyword>